<dbReference type="InterPro" id="IPR013083">
    <property type="entry name" value="Znf_RING/FYVE/PHD"/>
</dbReference>
<dbReference type="PANTHER" id="PTHR46225:SF19">
    <property type="entry name" value="RING-TYPE DOMAIN-CONTAINING PROTEIN"/>
    <property type="match status" value="1"/>
</dbReference>
<feature type="domain" description="RING-type" evidence="7">
    <location>
        <begin position="480"/>
        <end position="521"/>
    </location>
</feature>
<dbReference type="OrthoDB" id="8062037at2759"/>
<keyword evidence="6" id="KW-1133">Transmembrane helix</keyword>
<evidence type="ECO:0000256" key="1">
    <source>
        <dbReference type="ARBA" id="ARBA00022723"/>
    </source>
</evidence>
<evidence type="ECO:0000256" key="2">
    <source>
        <dbReference type="ARBA" id="ARBA00022771"/>
    </source>
</evidence>
<accession>A0A167MSK9</accession>
<keyword evidence="3" id="KW-0862">Zinc</keyword>
<evidence type="ECO:0000313" key="9">
    <source>
        <dbReference type="Proteomes" id="UP000077315"/>
    </source>
</evidence>
<dbReference type="Gene3D" id="3.10.450.10">
    <property type="match status" value="1"/>
</dbReference>
<dbReference type="PROSITE" id="PS01359">
    <property type="entry name" value="ZF_PHD_1"/>
    <property type="match status" value="1"/>
</dbReference>
<dbReference type="EMBL" id="KV440980">
    <property type="protein sequence ID" value="OAD73804.1"/>
    <property type="molecule type" value="Genomic_DNA"/>
</dbReference>
<keyword evidence="2 4" id="KW-0863">Zinc-finger</keyword>
<feature type="region of interest" description="Disordered" evidence="5">
    <location>
        <begin position="123"/>
        <end position="143"/>
    </location>
</feature>
<evidence type="ECO:0000256" key="5">
    <source>
        <dbReference type="SAM" id="MobiDB-lite"/>
    </source>
</evidence>
<sequence length="534" mass="60118">MSDVNNNSMGPVLPADDEARAVFHEIKEVVVDKLHELNHEDNVHGLHEMDQLKRISSFKLVEYAVEEVAYGFNYFGKIDLGDEKFIHVRAHKYHDGRVEFYSILTTPETAIWTREEPLVLSHRYQPSTSTHSSGSSASSTRPALPQILTHSPSNAVHLSRSTARTSRRVRSHWVTHFTHSWRRSSRTSKLYLASSLTLVALQVIACAGVLAFSWNMYCDRPVRIFLTVHLLRLSLSSPITIYLHFDPRQTPQCPSQMERGEAYPMAEQGSSTGQVPNVQIPPEILPENGLGSWVDRIKGSLDFFAVLWFVVGNYMIFSSTTCVETATPLYYLALAVIIYGYIILAVPIILCTSVIFCLPCVLGFCINTIPVGMRLLHVSDGVKMGGSSVEEISTIPIYRFKSSKKPTVVRPPKLPGLLPVQTMTIDPVLGERNSIQVKSPPGWLDKLWLYIGLVEEPLSKDSPEQVYDVLEIPDEKDQVCAICLSMYEDGDILCKLWCTHHFHKACVYEWLALNYRCPMCKQDSRGKKSSTVSE</sequence>
<feature type="transmembrane region" description="Helical" evidence="6">
    <location>
        <begin position="329"/>
        <end position="350"/>
    </location>
</feature>
<evidence type="ECO:0000313" key="8">
    <source>
        <dbReference type="EMBL" id="OAD73804.1"/>
    </source>
</evidence>
<evidence type="ECO:0000256" key="6">
    <source>
        <dbReference type="SAM" id="Phobius"/>
    </source>
</evidence>
<evidence type="ECO:0000256" key="4">
    <source>
        <dbReference type="PROSITE-ProRule" id="PRU00175"/>
    </source>
</evidence>
<dbReference type="GeneID" id="29000207"/>
<dbReference type="PANTHER" id="PTHR46225">
    <property type="entry name" value="C3H4 TYPE ZINC FINGER PROTEIN"/>
    <property type="match status" value="1"/>
</dbReference>
<organism evidence="8 9">
    <name type="scientific">Phycomyces blakesleeanus (strain ATCC 8743b / DSM 1359 / FGSC 10004 / NBRC 33097 / NRRL 1555)</name>
    <dbReference type="NCBI Taxonomy" id="763407"/>
    <lineage>
        <taxon>Eukaryota</taxon>
        <taxon>Fungi</taxon>
        <taxon>Fungi incertae sedis</taxon>
        <taxon>Mucoromycota</taxon>
        <taxon>Mucoromycotina</taxon>
        <taxon>Mucoromycetes</taxon>
        <taxon>Mucorales</taxon>
        <taxon>Phycomycetaceae</taxon>
        <taxon>Phycomyces</taxon>
    </lineage>
</organism>
<dbReference type="PROSITE" id="PS50089">
    <property type="entry name" value="ZF_RING_2"/>
    <property type="match status" value="1"/>
</dbReference>
<dbReference type="VEuPathDB" id="FungiDB:PHYBLDRAFT_186934"/>
<dbReference type="Proteomes" id="UP000077315">
    <property type="component" value="Unassembled WGS sequence"/>
</dbReference>
<gene>
    <name evidence="8" type="ORF">PHYBLDRAFT_186934</name>
</gene>
<proteinExistence type="predicted"/>
<dbReference type="SMART" id="SM00184">
    <property type="entry name" value="RING"/>
    <property type="match status" value="1"/>
</dbReference>
<keyword evidence="9" id="KW-1185">Reference proteome</keyword>
<keyword evidence="6" id="KW-0472">Membrane</keyword>
<reference evidence="9" key="1">
    <citation type="submission" date="2015-06" db="EMBL/GenBank/DDBJ databases">
        <title>Expansion of signal transduction pathways in fungi by whole-genome duplication.</title>
        <authorList>
            <consortium name="DOE Joint Genome Institute"/>
            <person name="Corrochano L.M."/>
            <person name="Kuo A."/>
            <person name="Marcet-Houben M."/>
            <person name="Polaino S."/>
            <person name="Salamov A."/>
            <person name="Villalobos J.M."/>
            <person name="Alvarez M.I."/>
            <person name="Avalos J."/>
            <person name="Benito E.P."/>
            <person name="Benoit I."/>
            <person name="Burger G."/>
            <person name="Camino L.P."/>
            <person name="Canovas D."/>
            <person name="Cerda-Olmedo E."/>
            <person name="Cheng J.-F."/>
            <person name="Dominguez A."/>
            <person name="Elias M."/>
            <person name="Eslava A.P."/>
            <person name="Glaser F."/>
            <person name="Grimwood J."/>
            <person name="Gutierrez G."/>
            <person name="Heitman J."/>
            <person name="Henrissat B."/>
            <person name="Iturriaga E.A."/>
            <person name="Lang B.F."/>
            <person name="Lavin J.L."/>
            <person name="Lee S."/>
            <person name="Li W."/>
            <person name="Lindquist E."/>
            <person name="Lopez-Garcia S."/>
            <person name="Luque E.M."/>
            <person name="Marcos A.T."/>
            <person name="Martin J."/>
            <person name="McCluskey K."/>
            <person name="Medina H.R."/>
            <person name="Miralles-Duran A."/>
            <person name="Miyazaki A."/>
            <person name="Munoz-Torres E."/>
            <person name="Oguiza J.A."/>
            <person name="Ohm R."/>
            <person name="Olmedo M."/>
            <person name="Orejas M."/>
            <person name="Ortiz-Castellanos L."/>
            <person name="Pisabarro A.G."/>
            <person name="Rodriguez-Romero J."/>
            <person name="Ruiz-Herrera J."/>
            <person name="Ruiz-Vazquez R."/>
            <person name="Sanz C."/>
            <person name="Schackwitz W."/>
            <person name="Schmutz J."/>
            <person name="Shahriari M."/>
            <person name="Shelest E."/>
            <person name="Silva-Franco F."/>
            <person name="Soanes D."/>
            <person name="Syed K."/>
            <person name="Tagua V.G."/>
            <person name="Talbot N.J."/>
            <person name="Thon M."/>
            <person name="De vries R.P."/>
            <person name="Wiebenga A."/>
            <person name="Yadav J.S."/>
            <person name="Braun E.L."/>
            <person name="Baker S."/>
            <person name="Garre V."/>
            <person name="Horwitz B."/>
            <person name="Torres-Martinez S."/>
            <person name="Idnurm A."/>
            <person name="Herrera-Estrella A."/>
            <person name="Gabaldon T."/>
            <person name="Grigoriev I.V."/>
        </authorList>
    </citation>
    <scope>NUCLEOTIDE SEQUENCE [LARGE SCALE GENOMIC DNA]</scope>
    <source>
        <strain evidence="9">NRRL 1555(-)</strain>
    </source>
</reference>
<dbReference type="Pfam" id="PF13639">
    <property type="entry name" value="zf-RING_2"/>
    <property type="match status" value="1"/>
</dbReference>
<protein>
    <recommendedName>
        <fullName evidence="7">RING-type domain-containing protein</fullName>
    </recommendedName>
</protein>
<feature type="transmembrane region" description="Helical" evidence="6">
    <location>
        <begin position="299"/>
        <end position="317"/>
    </location>
</feature>
<feature type="compositionally biased region" description="Low complexity" evidence="5">
    <location>
        <begin position="127"/>
        <end position="140"/>
    </location>
</feature>
<dbReference type="RefSeq" id="XP_018291844.1">
    <property type="nucleotide sequence ID" value="XM_018439301.1"/>
</dbReference>
<feature type="transmembrane region" description="Helical" evidence="6">
    <location>
        <begin position="190"/>
        <end position="212"/>
    </location>
</feature>
<dbReference type="InterPro" id="IPR019786">
    <property type="entry name" value="Zinc_finger_PHD-type_CS"/>
</dbReference>
<dbReference type="Gene3D" id="3.30.40.10">
    <property type="entry name" value="Zinc/RING finger domain, C3HC4 (zinc finger)"/>
    <property type="match status" value="1"/>
</dbReference>
<dbReference type="STRING" id="763407.A0A167MSK9"/>
<keyword evidence="1" id="KW-0479">Metal-binding</keyword>
<dbReference type="InterPro" id="IPR001841">
    <property type="entry name" value="Znf_RING"/>
</dbReference>
<name>A0A167MSK9_PHYB8</name>
<evidence type="ECO:0000256" key="3">
    <source>
        <dbReference type="ARBA" id="ARBA00022833"/>
    </source>
</evidence>
<dbReference type="InParanoid" id="A0A167MSK9"/>
<dbReference type="GO" id="GO:0008270">
    <property type="term" value="F:zinc ion binding"/>
    <property type="evidence" value="ECO:0007669"/>
    <property type="project" value="UniProtKB-KW"/>
</dbReference>
<evidence type="ECO:0000259" key="7">
    <source>
        <dbReference type="PROSITE" id="PS50089"/>
    </source>
</evidence>
<dbReference type="AlphaFoldDB" id="A0A167MSK9"/>
<dbReference type="SUPFAM" id="SSF57850">
    <property type="entry name" value="RING/U-box"/>
    <property type="match status" value="1"/>
</dbReference>
<keyword evidence="6" id="KW-0812">Transmembrane</keyword>